<evidence type="ECO:0000313" key="1">
    <source>
        <dbReference type="EMBL" id="SEE79073.1"/>
    </source>
</evidence>
<proteinExistence type="predicted"/>
<dbReference type="Proteomes" id="UP000199129">
    <property type="component" value="Unassembled WGS sequence"/>
</dbReference>
<dbReference type="AlphaFoldDB" id="A0A1H5LPT0"/>
<evidence type="ECO:0000313" key="2">
    <source>
        <dbReference type="Proteomes" id="UP000199129"/>
    </source>
</evidence>
<accession>A0A1H5LPT0</accession>
<sequence length="70" mass="7841">MTHSAPCLTELADDIENHGYMLALLTDVQTTELSPKGRIGLIQLSTSIVKEFDDIQNRFRSYRASLTPNC</sequence>
<organism evidence="1 2">
    <name type="scientific">Pseudomonas palleroniana</name>
    <dbReference type="NCBI Taxonomy" id="191390"/>
    <lineage>
        <taxon>Bacteria</taxon>
        <taxon>Pseudomonadati</taxon>
        <taxon>Pseudomonadota</taxon>
        <taxon>Gammaproteobacteria</taxon>
        <taxon>Pseudomonadales</taxon>
        <taxon>Pseudomonadaceae</taxon>
        <taxon>Pseudomonas</taxon>
    </lineage>
</organism>
<reference evidence="1 2" key="1">
    <citation type="submission" date="2016-10" db="EMBL/GenBank/DDBJ databases">
        <authorList>
            <person name="de Groot N.N."/>
        </authorList>
    </citation>
    <scope>NUCLEOTIDE SEQUENCE [LARGE SCALE GENOMIC DNA]</scope>
    <source>
        <strain evidence="1 2">BS3265</strain>
    </source>
</reference>
<gene>
    <name evidence="1" type="ORF">SAMN04490198_2861</name>
</gene>
<dbReference type="EMBL" id="FNUA01000002">
    <property type="protein sequence ID" value="SEE79073.1"/>
    <property type="molecule type" value="Genomic_DNA"/>
</dbReference>
<protein>
    <submittedName>
        <fullName evidence="1">Uncharacterized protein</fullName>
    </submittedName>
</protein>
<name>A0A1H5LPT0_9PSED</name>